<protein>
    <submittedName>
        <fullName evidence="1">Uncharacterized protein</fullName>
    </submittedName>
</protein>
<name>D5L2I4_9VIRU</name>
<organism evidence="1">
    <name type="scientific">uncultured virus</name>
    <dbReference type="NCBI Taxonomy" id="340016"/>
    <lineage>
        <taxon>Viruses</taxon>
        <taxon>environmental samples</taxon>
    </lineage>
</organism>
<dbReference type="EMBL" id="GU735257">
    <property type="protein sequence ID" value="ADE29243.1"/>
    <property type="molecule type" value="Genomic_DNA"/>
</dbReference>
<accession>D5L2I4</accession>
<sequence length="117" mass="12695">MTVGEAVDAYRTLQGLRPSALSRDLLDEVVDAAQALEGTATTHQEKVEKHLQRIGGDVDSMEALTGEEKAELKDVVQDLRSEKAGVEAPRIDPSKADTIAAMREIQEVEALKPLLSE</sequence>
<reference evidence="1" key="1">
    <citation type="journal article" date="2010" name="Environ. Microbiol.">
        <title>The metavirome of a hypersaline environment.</title>
        <authorList>
            <person name="Santos F."/>
            <person name="Yarza P."/>
            <person name="Parro V."/>
            <person name="Briones C."/>
            <person name="Anton J."/>
        </authorList>
    </citation>
    <scope>NUCLEOTIDE SEQUENCE</scope>
</reference>
<proteinExistence type="predicted"/>
<evidence type="ECO:0000313" key="1">
    <source>
        <dbReference type="EMBL" id="ADE29243.1"/>
    </source>
</evidence>